<feature type="compositionally biased region" description="Basic residues" evidence="1">
    <location>
        <begin position="150"/>
        <end position="161"/>
    </location>
</feature>
<dbReference type="EMBL" id="BGZK01001090">
    <property type="protein sequence ID" value="GBP70910.1"/>
    <property type="molecule type" value="Genomic_DNA"/>
</dbReference>
<dbReference type="OrthoDB" id="1737200at2759"/>
<accession>A0A4C1Y5Y0</accession>
<sequence length="169" mass="19013">MCRLCAAAVSLVLGRIDRWSGREIARSTLSLACSAQAERDNKSCFFSAHSHRHPSAQLREYKYGCTVPLWLSITKYMKIVFERFFSIAELHPNPLLSAAAYYEAPPPYHLIQKETTSHQSSHINIQRVSVQKQSNSIANSGARALATRPQRGRRRRGGKHLSHAESPVK</sequence>
<keyword evidence="3" id="KW-1185">Reference proteome</keyword>
<dbReference type="AlphaFoldDB" id="A0A4C1Y5Y0"/>
<organism evidence="2 3">
    <name type="scientific">Eumeta variegata</name>
    <name type="common">Bagworm moth</name>
    <name type="synonym">Eumeta japonica</name>
    <dbReference type="NCBI Taxonomy" id="151549"/>
    <lineage>
        <taxon>Eukaryota</taxon>
        <taxon>Metazoa</taxon>
        <taxon>Ecdysozoa</taxon>
        <taxon>Arthropoda</taxon>
        <taxon>Hexapoda</taxon>
        <taxon>Insecta</taxon>
        <taxon>Pterygota</taxon>
        <taxon>Neoptera</taxon>
        <taxon>Endopterygota</taxon>
        <taxon>Lepidoptera</taxon>
        <taxon>Glossata</taxon>
        <taxon>Ditrysia</taxon>
        <taxon>Tineoidea</taxon>
        <taxon>Psychidae</taxon>
        <taxon>Oiketicinae</taxon>
        <taxon>Eumeta</taxon>
    </lineage>
</organism>
<feature type="region of interest" description="Disordered" evidence="1">
    <location>
        <begin position="121"/>
        <end position="169"/>
    </location>
</feature>
<evidence type="ECO:0000313" key="2">
    <source>
        <dbReference type="EMBL" id="GBP70910.1"/>
    </source>
</evidence>
<evidence type="ECO:0000313" key="3">
    <source>
        <dbReference type="Proteomes" id="UP000299102"/>
    </source>
</evidence>
<reference evidence="2 3" key="1">
    <citation type="journal article" date="2019" name="Commun. Biol.">
        <title>The bagworm genome reveals a unique fibroin gene that provides high tensile strength.</title>
        <authorList>
            <person name="Kono N."/>
            <person name="Nakamura H."/>
            <person name="Ohtoshi R."/>
            <person name="Tomita M."/>
            <person name="Numata K."/>
            <person name="Arakawa K."/>
        </authorList>
    </citation>
    <scope>NUCLEOTIDE SEQUENCE [LARGE SCALE GENOMIC DNA]</scope>
</reference>
<proteinExistence type="predicted"/>
<feature type="compositionally biased region" description="Polar residues" evidence="1">
    <location>
        <begin position="121"/>
        <end position="139"/>
    </location>
</feature>
<evidence type="ECO:0000256" key="1">
    <source>
        <dbReference type="SAM" id="MobiDB-lite"/>
    </source>
</evidence>
<dbReference type="Proteomes" id="UP000299102">
    <property type="component" value="Unassembled WGS sequence"/>
</dbReference>
<comment type="caution">
    <text evidence="2">The sequence shown here is derived from an EMBL/GenBank/DDBJ whole genome shotgun (WGS) entry which is preliminary data.</text>
</comment>
<name>A0A4C1Y5Y0_EUMVA</name>
<gene>
    <name evidence="2" type="ORF">EVAR_48875_1</name>
</gene>
<protein>
    <submittedName>
        <fullName evidence="2">Uncharacterized protein</fullName>
    </submittedName>
</protein>